<evidence type="ECO:0000313" key="1">
    <source>
        <dbReference type="EMBL" id="KAK7814319.1"/>
    </source>
</evidence>
<dbReference type="EMBL" id="PKMF04001113">
    <property type="protein sequence ID" value="KAK7814319.1"/>
    <property type="molecule type" value="Genomic_DNA"/>
</dbReference>
<dbReference type="Proteomes" id="UP000237347">
    <property type="component" value="Unassembled WGS sequence"/>
</dbReference>
<sequence>MENDVLSISRSYREMCLKCILLKSKLKEFRLSSQSFVMNVSSNGAPTFKLNAITVSSCQIDPTFPAWLPTQKS</sequence>
<keyword evidence="2" id="KW-1185">Reference proteome</keyword>
<accession>A0AAW0IJ44</accession>
<protein>
    <submittedName>
        <fullName evidence="1">Uncharacterized protein</fullName>
    </submittedName>
</protein>
<gene>
    <name evidence="1" type="ORF">CFP56_003323</name>
</gene>
<organism evidence="1 2">
    <name type="scientific">Quercus suber</name>
    <name type="common">Cork oak</name>
    <dbReference type="NCBI Taxonomy" id="58331"/>
    <lineage>
        <taxon>Eukaryota</taxon>
        <taxon>Viridiplantae</taxon>
        <taxon>Streptophyta</taxon>
        <taxon>Embryophyta</taxon>
        <taxon>Tracheophyta</taxon>
        <taxon>Spermatophyta</taxon>
        <taxon>Magnoliopsida</taxon>
        <taxon>eudicotyledons</taxon>
        <taxon>Gunneridae</taxon>
        <taxon>Pentapetalae</taxon>
        <taxon>rosids</taxon>
        <taxon>fabids</taxon>
        <taxon>Fagales</taxon>
        <taxon>Fagaceae</taxon>
        <taxon>Quercus</taxon>
    </lineage>
</organism>
<dbReference type="AlphaFoldDB" id="A0AAW0IJ44"/>
<reference evidence="1 2" key="1">
    <citation type="journal article" date="2018" name="Sci. Data">
        <title>The draft genome sequence of cork oak.</title>
        <authorList>
            <person name="Ramos A.M."/>
            <person name="Usie A."/>
            <person name="Barbosa P."/>
            <person name="Barros P.M."/>
            <person name="Capote T."/>
            <person name="Chaves I."/>
            <person name="Simoes F."/>
            <person name="Abreu I."/>
            <person name="Carrasquinho I."/>
            <person name="Faro C."/>
            <person name="Guimaraes J.B."/>
            <person name="Mendonca D."/>
            <person name="Nobrega F."/>
            <person name="Rodrigues L."/>
            <person name="Saibo N.J.M."/>
            <person name="Varela M.C."/>
            <person name="Egas C."/>
            <person name="Matos J."/>
            <person name="Miguel C.M."/>
            <person name="Oliveira M.M."/>
            <person name="Ricardo C.P."/>
            <person name="Goncalves S."/>
        </authorList>
    </citation>
    <scope>NUCLEOTIDE SEQUENCE [LARGE SCALE GENOMIC DNA]</scope>
    <source>
        <strain evidence="2">cv. HL8</strain>
    </source>
</reference>
<name>A0AAW0IJ44_QUESU</name>
<proteinExistence type="predicted"/>
<comment type="caution">
    <text evidence="1">The sequence shown here is derived from an EMBL/GenBank/DDBJ whole genome shotgun (WGS) entry which is preliminary data.</text>
</comment>
<evidence type="ECO:0000313" key="2">
    <source>
        <dbReference type="Proteomes" id="UP000237347"/>
    </source>
</evidence>